<reference evidence="3" key="1">
    <citation type="journal article" date="2019" name="Sci. Rep.">
        <title>Draft genome of Tanacetum cinerariifolium, the natural source of mosquito coil.</title>
        <authorList>
            <person name="Yamashiro T."/>
            <person name="Shiraishi A."/>
            <person name="Satake H."/>
            <person name="Nakayama K."/>
        </authorList>
    </citation>
    <scope>NUCLEOTIDE SEQUENCE</scope>
</reference>
<sequence>MAYVPLSIGPAPTFLMFGQICGLVPNLFPVAPYVPPTNNDLEILFQPMFNEYLEPPRVKRSISLASAVLVTVNTTGAPSSTTIDQDAPSPSKPILLVEIYLDDILFDSTDPKACDIFSNEMISKFQMSMMGQMSFFLGFQVSQNPEGIFINQSKFAPEILKKFRIDSCDPVDTPMVDRLKLDEDPLGIPASPTKNHLEALKRVFREKVKKGVVELYFVTTDYQLVNIFTKALPREQFEFLLPRLDKMANENVLAPAPTRSDDQILPFATWVLVGKSNYVLNLQKKQKNPIFQISVDILQNTNFFRAFTASASAIQKFLSNKDNLGSPTKKGRKDKPHVIPYYFRLSNLKFISKGEADEFFGMPIPHELISNNIRNAPYYNAYLEMVANHDRNVASKKEGKKKTASAKQTKSKPAIEKSSKPTPAPKPKATKERPSKASIAKPPKPKPAKENSTKTIPPQQAGKGKLKKFVSLRVLSSWLIILMKNQLILNLKGKGDEDDMEQATQPPPVVEGKGKAIVIKEQTGHLLDSPSPTDAKTSAASEKINSGGDTEILQINEEQGKDVDEQVNLEENLDELDQGQVGSDPGRTPKARPLPEQFINDKSNKDEPKKPNVEAEVVSIVTVLIYQASSSVPSLSTPIPHMFETGTYKSLPEHVALYEALEASVERPNRDEFLIEMDNSFKQQSGPHAEQPVEDIPMPDTANISDLEDTDSAHLQKIKQRPESLKPIPDDERPATPKPAWVIPTSHIPNAVNNWAKALAMTYQALAKNSLLKNTRDMQTFMHCIINRWERSSLLKQTLKAKHMKSLQLSTQKLSSSVPDGRVSQDAHRSDITPRVLGSLTMSISSLNIFSVIRVCLKF</sequence>
<accession>A0A699I2C4</accession>
<name>A0A699I2C4_TANCI</name>
<dbReference type="EMBL" id="BKCJ010227358">
    <property type="protein sequence ID" value="GEY96825.1"/>
    <property type="molecule type" value="Genomic_DNA"/>
</dbReference>
<dbReference type="AlphaFoldDB" id="A0A699I2C4"/>
<feature type="region of interest" description="Disordered" evidence="1">
    <location>
        <begin position="683"/>
        <end position="742"/>
    </location>
</feature>
<gene>
    <name evidence="3" type="ORF">Tci_468799</name>
</gene>
<evidence type="ECO:0000313" key="3">
    <source>
        <dbReference type="EMBL" id="GEY96825.1"/>
    </source>
</evidence>
<feature type="compositionally biased region" description="Basic and acidic residues" evidence="1">
    <location>
        <begin position="602"/>
        <end position="611"/>
    </location>
</feature>
<dbReference type="Pfam" id="PF07727">
    <property type="entry name" value="RVT_2"/>
    <property type="match status" value="1"/>
</dbReference>
<evidence type="ECO:0000256" key="1">
    <source>
        <dbReference type="SAM" id="MobiDB-lite"/>
    </source>
</evidence>
<feature type="domain" description="Reverse transcriptase Ty1/copia-type" evidence="2">
    <location>
        <begin position="95"/>
        <end position="176"/>
    </location>
</feature>
<dbReference type="InterPro" id="IPR013103">
    <property type="entry name" value="RVT_2"/>
</dbReference>
<feature type="region of interest" description="Disordered" evidence="1">
    <location>
        <begin position="526"/>
        <end position="551"/>
    </location>
</feature>
<feature type="compositionally biased region" description="Polar residues" evidence="1">
    <location>
        <begin position="530"/>
        <end position="548"/>
    </location>
</feature>
<evidence type="ECO:0000259" key="2">
    <source>
        <dbReference type="Pfam" id="PF07727"/>
    </source>
</evidence>
<organism evidence="3">
    <name type="scientific">Tanacetum cinerariifolium</name>
    <name type="common">Dalmatian daisy</name>
    <name type="synonym">Chrysanthemum cinerariifolium</name>
    <dbReference type="NCBI Taxonomy" id="118510"/>
    <lineage>
        <taxon>Eukaryota</taxon>
        <taxon>Viridiplantae</taxon>
        <taxon>Streptophyta</taxon>
        <taxon>Embryophyta</taxon>
        <taxon>Tracheophyta</taxon>
        <taxon>Spermatophyta</taxon>
        <taxon>Magnoliopsida</taxon>
        <taxon>eudicotyledons</taxon>
        <taxon>Gunneridae</taxon>
        <taxon>Pentapetalae</taxon>
        <taxon>asterids</taxon>
        <taxon>campanulids</taxon>
        <taxon>Asterales</taxon>
        <taxon>Asteraceae</taxon>
        <taxon>Asteroideae</taxon>
        <taxon>Anthemideae</taxon>
        <taxon>Anthemidinae</taxon>
        <taxon>Tanacetum</taxon>
    </lineage>
</organism>
<feature type="compositionally biased region" description="Basic and acidic residues" evidence="1">
    <location>
        <begin position="720"/>
        <end position="735"/>
    </location>
</feature>
<feature type="region of interest" description="Disordered" evidence="1">
    <location>
        <begin position="392"/>
        <end position="465"/>
    </location>
</feature>
<feature type="region of interest" description="Disordered" evidence="1">
    <location>
        <begin position="573"/>
        <end position="611"/>
    </location>
</feature>
<protein>
    <recommendedName>
        <fullName evidence="2">Reverse transcriptase Ty1/copia-type domain-containing protein</fullName>
    </recommendedName>
</protein>
<comment type="caution">
    <text evidence="3">The sequence shown here is derived from an EMBL/GenBank/DDBJ whole genome shotgun (WGS) entry which is preliminary data.</text>
</comment>
<proteinExistence type="predicted"/>